<evidence type="ECO:0000256" key="1">
    <source>
        <dbReference type="SAM" id="SignalP"/>
    </source>
</evidence>
<dbReference type="PANTHER" id="PTHR41913:SF1">
    <property type="entry name" value="DUF1684 DOMAIN-CONTAINING PROTEIN"/>
    <property type="match status" value="1"/>
</dbReference>
<dbReference type="Pfam" id="PF07920">
    <property type="entry name" value="DUF1684"/>
    <property type="match status" value="1"/>
</dbReference>
<proteinExistence type="predicted"/>
<reference evidence="2 3" key="1">
    <citation type="submission" date="2019-02" db="EMBL/GenBank/DDBJ databases">
        <title>Arundinibacter roseus gen. nov., sp. nov., a new member of the family Cytophagaceae.</title>
        <authorList>
            <person name="Szuroczki S."/>
            <person name="Khayer B."/>
            <person name="Sproer C."/>
            <person name="Toumi M."/>
            <person name="Szabo A."/>
            <person name="Felfoldi T."/>
            <person name="Schumann P."/>
            <person name="Toth E."/>
        </authorList>
    </citation>
    <scope>NUCLEOTIDE SEQUENCE [LARGE SCALE GENOMIC DNA]</scope>
    <source>
        <strain evidence="2 3">DMA-k-7a</strain>
    </source>
</reference>
<name>A0A4R4KBR4_9BACT</name>
<protein>
    <submittedName>
        <fullName evidence="2">DUF1684 domain-containing protein</fullName>
    </submittedName>
</protein>
<evidence type="ECO:0000313" key="2">
    <source>
        <dbReference type="EMBL" id="TDB65238.1"/>
    </source>
</evidence>
<dbReference type="AlphaFoldDB" id="A0A4R4KBR4"/>
<dbReference type="InterPro" id="IPR012467">
    <property type="entry name" value="DUF1684"/>
</dbReference>
<comment type="caution">
    <text evidence="2">The sequence shown here is derived from an EMBL/GenBank/DDBJ whole genome shotgun (WGS) entry which is preliminary data.</text>
</comment>
<keyword evidence="3" id="KW-1185">Reference proteome</keyword>
<accession>A0A4R4KBR4</accession>
<dbReference type="PANTHER" id="PTHR41913">
    <property type="entry name" value="DUF1684 DOMAIN-CONTAINING PROTEIN"/>
    <property type="match status" value="1"/>
</dbReference>
<dbReference type="RefSeq" id="WP_132117514.1">
    <property type="nucleotide sequence ID" value="NZ_SMJU01000006.1"/>
</dbReference>
<feature type="signal peptide" evidence="1">
    <location>
        <begin position="1"/>
        <end position="24"/>
    </location>
</feature>
<keyword evidence="1" id="KW-0732">Signal</keyword>
<sequence>MKSGFTAKITLAFCLTFGLLGVHAQSFQHQTEEHREKYKQEFLTSENSPLKEADLEFLRFFEPDSSFQVHAKFVKTTGSEPFSMPTYSGQQKEYIKFGELHFTLHGQLLTLAMYRSLSLMQVAAYRDYLFVPFKDPTNGEETYGGGRYMDFRLKDISETGVLLDFNKAYNPYCAYSDGYNCPIPPKENHLSLEIRAGEKGFGKEH</sequence>
<organism evidence="2 3">
    <name type="scientific">Arundinibacter roseus</name>
    <dbReference type="NCBI Taxonomy" id="2070510"/>
    <lineage>
        <taxon>Bacteria</taxon>
        <taxon>Pseudomonadati</taxon>
        <taxon>Bacteroidota</taxon>
        <taxon>Cytophagia</taxon>
        <taxon>Cytophagales</taxon>
        <taxon>Spirosomataceae</taxon>
        <taxon>Arundinibacter</taxon>
    </lineage>
</organism>
<dbReference type="OrthoDB" id="5493262at2"/>
<gene>
    <name evidence="2" type="ORF">EZE20_11065</name>
</gene>
<feature type="chain" id="PRO_5020430273" evidence="1">
    <location>
        <begin position="25"/>
        <end position="205"/>
    </location>
</feature>
<dbReference type="Proteomes" id="UP000295706">
    <property type="component" value="Unassembled WGS sequence"/>
</dbReference>
<dbReference type="EMBL" id="SMJU01000006">
    <property type="protein sequence ID" value="TDB65238.1"/>
    <property type="molecule type" value="Genomic_DNA"/>
</dbReference>
<evidence type="ECO:0000313" key="3">
    <source>
        <dbReference type="Proteomes" id="UP000295706"/>
    </source>
</evidence>